<sequence length="31" mass="3360">MRQRFTTWLAVGMGVVIVIAALIFALVQSAP</sequence>
<organism evidence="2">
    <name type="scientific">Levilinea saccharolytica</name>
    <dbReference type="NCBI Taxonomy" id="229921"/>
    <lineage>
        <taxon>Bacteria</taxon>
        <taxon>Bacillati</taxon>
        <taxon>Chloroflexota</taxon>
        <taxon>Anaerolineae</taxon>
        <taxon>Anaerolineales</taxon>
        <taxon>Anaerolineaceae</taxon>
        <taxon>Levilinea</taxon>
    </lineage>
</organism>
<reference evidence="2" key="1">
    <citation type="journal article" date="2015" name="Genome Announc.">
        <title>Draft Genome Sequences of Anaerolinea thermolimosa IMO-1, Bellilinea caldifistulae GOMI-1, Leptolinea tardivitalis YMTK-2, Levilinea saccharolytica KIBI-1, Longilinea arvoryzae KOME-1, Previously Described as Members of the Class Anaerolineae (Chloroflexi).</title>
        <authorList>
            <person name="Matsuura N."/>
            <person name="Tourlousse M.D."/>
            <person name="Ohashi A."/>
            <person name="Hugenholtz P."/>
            <person name="Sekiguchi Y."/>
        </authorList>
    </citation>
    <scope>NUCLEOTIDE SEQUENCE</scope>
    <source>
        <strain evidence="2">KIBI-1</strain>
    </source>
</reference>
<evidence type="ECO:0000313" key="2">
    <source>
        <dbReference type="EMBL" id="GAP19429.1"/>
    </source>
</evidence>
<name>A0A0M8JQ94_9CHLR</name>
<keyword evidence="1" id="KW-0472">Membrane</keyword>
<accession>A0A0M8JQ94</accession>
<gene>
    <name evidence="2" type="ORF">LSAC_03331</name>
</gene>
<dbReference type="AlphaFoldDB" id="A0A0M8JQ94"/>
<keyword evidence="1" id="KW-0812">Transmembrane</keyword>
<feature type="transmembrane region" description="Helical" evidence="1">
    <location>
        <begin position="7"/>
        <end position="27"/>
    </location>
</feature>
<protein>
    <submittedName>
        <fullName evidence="2">Uncharacterized protein</fullName>
    </submittedName>
</protein>
<proteinExistence type="predicted"/>
<keyword evidence="1" id="KW-1133">Transmembrane helix</keyword>
<dbReference type="EMBL" id="DF967975">
    <property type="protein sequence ID" value="GAP19429.1"/>
    <property type="molecule type" value="Genomic_DNA"/>
</dbReference>
<evidence type="ECO:0000256" key="1">
    <source>
        <dbReference type="SAM" id="Phobius"/>
    </source>
</evidence>